<evidence type="ECO:0000256" key="1">
    <source>
        <dbReference type="SAM" id="MobiDB-lite"/>
    </source>
</evidence>
<name>A0A6J4TJX5_9ACTN</name>
<organism evidence="3">
    <name type="scientific">uncultured Solirubrobacteraceae bacterium</name>
    <dbReference type="NCBI Taxonomy" id="1162706"/>
    <lineage>
        <taxon>Bacteria</taxon>
        <taxon>Bacillati</taxon>
        <taxon>Actinomycetota</taxon>
        <taxon>Thermoleophilia</taxon>
        <taxon>Solirubrobacterales</taxon>
        <taxon>Solirubrobacteraceae</taxon>
        <taxon>environmental samples</taxon>
    </lineage>
</organism>
<evidence type="ECO:0000313" key="3">
    <source>
        <dbReference type="EMBL" id="CAA9524404.1"/>
    </source>
</evidence>
<accession>A0A6J4TJX5</accession>
<feature type="signal peptide" evidence="2">
    <location>
        <begin position="1"/>
        <end position="24"/>
    </location>
</feature>
<protein>
    <submittedName>
        <fullName evidence="3">Uncharacterized protein</fullName>
    </submittedName>
</protein>
<dbReference type="EMBL" id="CADCVT010000344">
    <property type="protein sequence ID" value="CAA9524404.1"/>
    <property type="molecule type" value="Genomic_DNA"/>
</dbReference>
<gene>
    <name evidence="3" type="ORF">AVDCRST_MAG85-3103</name>
</gene>
<keyword evidence="2" id="KW-0732">Signal</keyword>
<sequence length="459" mass="48737">MKGLPAAAFACALAALLTTTAASAAPLNRPDDPVVLTGAKVPGLAGAAPQDIVAFRFAAGTGWQQVPVQVDERAMLDLAKPYAGTPTGVVATQYTDAATYTGPDPEATFDADDEVALMAADLGILDDGTEPVGVVPGSGVRVRVTDPLDAAAEGHVTLFRRDGTTLDPGAARTWPVSYTFRLANGGTYPAAYNLANGPNPEDSTVTTPFYQRHFSDRWVDDRLRVFTGGASGVDLLDRHKFQFGPGSCIRSEDTFSNAEGAFVVNKNGPIRAIRSYMGANSGPYTQRTHLFYPRRHDVVTALRVHAINGTMDFYDYTRAAFGMTYRHSADQRGVTIDGKPDTITAGTLEWERVSGATQGSLSIVHQTRTTIPGFTMTSWYLDNLRPGSKSGRQCTGDSEAVGASGPWQSAGIPSTDRTKDGVNDLENTRTIYYEAPGGTTADTVRRAQTARAALVAASG</sequence>
<feature type="chain" id="PRO_5026903847" evidence="2">
    <location>
        <begin position="25"/>
        <end position="459"/>
    </location>
</feature>
<dbReference type="AlphaFoldDB" id="A0A6J4TJX5"/>
<evidence type="ECO:0000256" key="2">
    <source>
        <dbReference type="SAM" id="SignalP"/>
    </source>
</evidence>
<feature type="region of interest" description="Disordered" evidence="1">
    <location>
        <begin position="387"/>
        <end position="422"/>
    </location>
</feature>
<proteinExistence type="predicted"/>
<reference evidence="3" key="1">
    <citation type="submission" date="2020-02" db="EMBL/GenBank/DDBJ databases">
        <authorList>
            <person name="Meier V. D."/>
        </authorList>
    </citation>
    <scope>NUCLEOTIDE SEQUENCE</scope>
    <source>
        <strain evidence="3">AVDCRST_MAG85</strain>
    </source>
</reference>